<dbReference type="RefSeq" id="XP_016514768.1">
    <property type="nucleotide sequence ID" value="XM_016659282.1"/>
</dbReference>
<organism evidence="4">
    <name type="scientific">Nicotiana tabacum</name>
    <name type="common">Common tobacco</name>
    <dbReference type="NCBI Taxonomy" id="4097"/>
    <lineage>
        <taxon>Eukaryota</taxon>
        <taxon>Viridiplantae</taxon>
        <taxon>Streptophyta</taxon>
        <taxon>Embryophyta</taxon>
        <taxon>Tracheophyta</taxon>
        <taxon>Spermatophyta</taxon>
        <taxon>Magnoliopsida</taxon>
        <taxon>eudicotyledons</taxon>
        <taxon>Gunneridae</taxon>
        <taxon>Pentapetalae</taxon>
        <taxon>asterids</taxon>
        <taxon>lamiids</taxon>
        <taxon>Solanales</taxon>
        <taxon>Solanaceae</taxon>
        <taxon>Nicotianoideae</taxon>
        <taxon>Nicotianeae</taxon>
        <taxon>Nicotiana</taxon>
    </lineage>
</organism>
<dbReference type="Gene3D" id="3.60.21.60">
    <property type="match status" value="1"/>
</dbReference>
<dbReference type="SMR" id="A0A1S4DMX1"/>
<reference evidence="4" key="1">
    <citation type="submission" date="2025-08" db="UniProtKB">
        <authorList>
            <consortium name="RefSeq"/>
        </authorList>
    </citation>
    <scope>IDENTIFICATION</scope>
</reference>
<comment type="subcellular location">
    <subcellularLocation>
        <location evidence="1">Nucleus</location>
    </subcellularLocation>
</comment>
<dbReference type="PANTHER" id="PTHR23061:SF12">
    <property type="entry name" value="DNA POLYMERASE ALPHA SUBUNIT B"/>
    <property type="match status" value="1"/>
</dbReference>
<keyword evidence="2" id="KW-0539">Nucleus</keyword>
<accession>A0A1S4DMX1</accession>
<dbReference type="InterPro" id="IPR016722">
    <property type="entry name" value="DNA_pol_alpha_bsu"/>
</dbReference>
<keyword evidence="3" id="KW-0732">Signal</keyword>
<dbReference type="GO" id="GO:0005634">
    <property type="term" value="C:nucleus"/>
    <property type="evidence" value="ECO:0007669"/>
    <property type="project" value="UniProtKB-SubCell"/>
</dbReference>
<proteinExistence type="predicted"/>
<evidence type="ECO:0000256" key="3">
    <source>
        <dbReference type="SAM" id="SignalP"/>
    </source>
</evidence>
<sequence>MQKAQLTLFMLNVFLFLQTKCNSFYPLYPPAEGIPIDYSLAPEALQMSTVPDILILPSDLAHFVRVISLGERSEEEEVKCICVNPGRLSRGEGGGFFVELNYHGSCDLSSASVIRI</sequence>
<dbReference type="STRING" id="4097.A0A1S4DMX1"/>
<dbReference type="PANTHER" id="PTHR23061">
    <property type="entry name" value="DNA POLYMERASE 2 ALPHA 70 KDA SUBUNIT"/>
    <property type="match status" value="1"/>
</dbReference>
<evidence type="ECO:0000313" key="4">
    <source>
        <dbReference type="RefSeq" id="XP_016514768.1"/>
    </source>
</evidence>
<dbReference type="PaxDb" id="4097-A0A1S4DMX1"/>
<gene>
    <name evidence="4" type="primary">LOC107831517</name>
</gene>
<evidence type="ECO:0000256" key="1">
    <source>
        <dbReference type="ARBA" id="ARBA00004123"/>
    </source>
</evidence>
<dbReference type="KEGG" id="nta:107831517"/>
<feature type="chain" id="PRO_5010179125" evidence="3">
    <location>
        <begin position="24"/>
        <end position="116"/>
    </location>
</feature>
<name>A0A1S4DMX1_TOBAC</name>
<protein>
    <submittedName>
        <fullName evidence="4">DNA polymerase alpha subunit B</fullName>
    </submittedName>
</protein>
<evidence type="ECO:0000256" key="2">
    <source>
        <dbReference type="ARBA" id="ARBA00023242"/>
    </source>
</evidence>
<feature type="signal peptide" evidence="3">
    <location>
        <begin position="1"/>
        <end position="23"/>
    </location>
</feature>
<dbReference type="OrthoDB" id="336885at2759"/>
<dbReference type="AlphaFoldDB" id="A0A1S4DMX1"/>